<reference evidence="2 3" key="1">
    <citation type="submission" date="2024-09" db="EMBL/GenBank/DDBJ databases">
        <authorList>
            <person name="Sun Q."/>
            <person name="Mori K."/>
        </authorList>
    </citation>
    <scope>NUCLEOTIDE SEQUENCE [LARGE SCALE GENOMIC DNA]</scope>
    <source>
        <strain evidence="2 3">TBRC 2205</strain>
    </source>
</reference>
<dbReference type="InterPro" id="IPR010982">
    <property type="entry name" value="Lambda_DNA-bd_dom_sf"/>
</dbReference>
<dbReference type="Pfam" id="PF01381">
    <property type="entry name" value="HTH_3"/>
    <property type="match status" value="1"/>
</dbReference>
<name>A0ABV6NPQ7_9ACTN</name>
<protein>
    <submittedName>
        <fullName evidence="2">Helix-turn-helix domain-containing protein</fullName>
    </submittedName>
</protein>
<accession>A0ABV6NPQ7</accession>
<evidence type="ECO:0000313" key="2">
    <source>
        <dbReference type="EMBL" id="MFC0562756.1"/>
    </source>
</evidence>
<feature type="domain" description="HTH cro/C1-type" evidence="1">
    <location>
        <begin position="13"/>
        <end position="68"/>
    </location>
</feature>
<organism evidence="2 3">
    <name type="scientific">Plantactinospora siamensis</name>
    <dbReference type="NCBI Taxonomy" id="555372"/>
    <lineage>
        <taxon>Bacteria</taxon>
        <taxon>Bacillati</taxon>
        <taxon>Actinomycetota</taxon>
        <taxon>Actinomycetes</taxon>
        <taxon>Micromonosporales</taxon>
        <taxon>Micromonosporaceae</taxon>
        <taxon>Plantactinospora</taxon>
    </lineage>
</organism>
<comment type="caution">
    <text evidence="2">The sequence shown here is derived from an EMBL/GenBank/DDBJ whole genome shotgun (WGS) entry which is preliminary data.</text>
</comment>
<dbReference type="CDD" id="cd00093">
    <property type="entry name" value="HTH_XRE"/>
    <property type="match status" value="1"/>
</dbReference>
<sequence length="76" mass="8164">MADRLQKIIGTTLRRERELHRLTQAQLAARAGVSQATVARVETGDRSPSLAMVGRLLAVLGSQLTVGVEPLDAEVD</sequence>
<dbReference type="SMART" id="SM00530">
    <property type="entry name" value="HTH_XRE"/>
    <property type="match status" value="1"/>
</dbReference>
<dbReference type="PROSITE" id="PS50943">
    <property type="entry name" value="HTH_CROC1"/>
    <property type="match status" value="1"/>
</dbReference>
<keyword evidence="3" id="KW-1185">Reference proteome</keyword>
<dbReference type="InterPro" id="IPR001387">
    <property type="entry name" value="Cro/C1-type_HTH"/>
</dbReference>
<evidence type="ECO:0000259" key="1">
    <source>
        <dbReference type="PROSITE" id="PS50943"/>
    </source>
</evidence>
<dbReference type="EMBL" id="JBHLUE010000001">
    <property type="protein sequence ID" value="MFC0562756.1"/>
    <property type="molecule type" value="Genomic_DNA"/>
</dbReference>
<evidence type="ECO:0000313" key="3">
    <source>
        <dbReference type="Proteomes" id="UP001589894"/>
    </source>
</evidence>
<gene>
    <name evidence="2" type="ORF">ACFFHU_00995</name>
</gene>
<proteinExistence type="predicted"/>
<dbReference type="SUPFAM" id="SSF47413">
    <property type="entry name" value="lambda repressor-like DNA-binding domains"/>
    <property type="match status" value="1"/>
</dbReference>
<dbReference type="Proteomes" id="UP001589894">
    <property type="component" value="Unassembled WGS sequence"/>
</dbReference>
<dbReference type="RefSeq" id="WP_377334670.1">
    <property type="nucleotide sequence ID" value="NZ_JBHLUE010000001.1"/>
</dbReference>
<dbReference type="Gene3D" id="1.10.260.40">
    <property type="entry name" value="lambda repressor-like DNA-binding domains"/>
    <property type="match status" value="1"/>
</dbReference>